<dbReference type="Pfam" id="PF06172">
    <property type="entry name" value="Cupin_5"/>
    <property type="match status" value="1"/>
</dbReference>
<evidence type="ECO:0000256" key="1">
    <source>
        <dbReference type="SAM" id="MobiDB-lite"/>
    </source>
</evidence>
<organism evidence="3 4">
    <name type="scientific">Antiquaquibacter oligotrophicus</name>
    <dbReference type="NCBI Taxonomy" id="2880260"/>
    <lineage>
        <taxon>Bacteria</taxon>
        <taxon>Bacillati</taxon>
        <taxon>Actinomycetota</taxon>
        <taxon>Actinomycetes</taxon>
        <taxon>Micrococcales</taxon>
        <taxon>Microbacteriaceae</taxon>
        <taxon>Antiquaquibacter</taxon>
    </lineage>
</organism>
<feature type="compositionally biased region" description="Pro residues" evidence="1">
    <location>
        <begin position="175"/>
        <end position="184"/>
    </location>
</feature>
<gene>
    <name evidence="3" type="ORF">M2152_000971</name>
</gene>
<evidence type="ECO:0000313" key="4">
    <source>
        <dbReference type="Proteomes" id="UP001160142"/>
    </source>
</evidence>
<evidence type="ECO:0000259" key="2">
    <source>
        <dbReference type="Pfam" id="PF06172"/>
    </source>
</evidence>
<name>A0ABT6KNP4_9MICO</name>
<dbReference type="InterPro" id="IPR009327">
    <property type="entry name" value="Cupin_DUF985"/>
</dbReference>
<dbReference type="Gene3D" id="2.60.120.10">
    <property type="entry name" value="Jelly Rolls"/>
    <property type="match status" value="1"/>
</dbReference>
<feature type="region of interest" description="Disordered" evidence="1">
    <location>
        <begin position="163"/>
        <end position="184"/>
    </location>
</feature>
<dbReference type="SUPFAM" id="SSF51182">
    <property type="entry name" value="RmlC-like cupins"/>
    <property type="match status" value="1"/>
</dbReference>
<dbReference type="PANTHER" id="PTHR33387">
    <property type="entry name" value="RMLC-LIKE JELLY ROLL FOLD PROTEIN"/>
    <property type="match status" value="1"/>
</dbReference>
<dbReference type="RefSeq" id="WP_322133128.1">
    <property type="nucleotide sequence ID" value="NZ_CP085036.1"/>
</dbReference>
<feature type="domain" description="DUF985" evidence="2">
    <location>
        <begin position="7"/>
        <end position="144"/>
    </location>
</feature>
<dbReference type="CDD" id="cd06121">
    <property type="entry name" value="cupin_YML079wp"/>
    <property type="match status" value="1"/>
</dbReference>
<evidence type="ECO:0000313" key="3">
    <source>
        <dbReference type="EMBL" id="MDH6180789.1"/>
    </source>
</evidence>
<reference evidence="3 4" key="1">
    <citation type="submission" date="2023-04" db="EMBL/GenBank/DDBJ databases">
        <title>Genome Encyclopedia of Bacteria and Archaea VI: Functional Genomics of Type Strains.</title>
        <authorList>
            <person name="Whitman W."/>
        </authorList>
    </citation>
    <scope>NUCLEOTIDE SEQUENCE [LARGE SCALE GENOMIC DNA]</scope>
    <source>
        <strain evidence="3 4">SG_E_30_P1</strain>
    </source>
</reference>
<dbReference type="Proteomes" id="UP001160142">
    <property type="component" value="Unassembled WGS sequence"/>
</dbReference>
<keyword evidence="4" id="KW-1185">Reference proteome</keyword>
<dbReference type="PANTHER" id="PTHR33387:SF3">
    <property type="entry name" value="DUF985 DOMAIN-CONTAINING PROTEIN"/>
    <property type="match status" value="1"/>
</dbReference>
<comment type="caution">
    <text evidence="3">The sequence shown here is derived from an EMBL/GenBank/DDBJ whole genome shotgun (WGS) entry which is preliminary data.</text>
</comment>
<sequence length="184" mass="19726">MTRATAQQVIDALGLTPAQTCGYVRVTYTSSLELAAHALPSPLQSPRPVGTALYFLVAPEAPVRLHRIRNDQLYHYYAGDPLELLLLLEDGTSSRHTIGPDILGGHNVQLLIPGGTFHTARVAGDWFLGGSTESPGVVPEDVELGDPDALALRHPDVAELIRTYPLPATGEPRGSVPPDPATRR</sequence>
<proteinExistence type="predicted"/>
<accession>A0ABT6KNP4</accession>
<dbReference type="EMBL" id="JARXVQ010000001">
    <property type="protein sequence ID" value="MDH6180789.1"/>
    <property type="molecule type" value="Genomic_DNA"/>
</dbReference>
<dbReference type="InterPro" id="IPR014710">
    <property type="entry name" value="RmlC-like_jellyroll"/>
</dbReference>
<protein>
    <submittedName>
        <fullName evidence="3">Cupin superfamily sugar epimerase</fullName>
    </submittedName>
</protein>
<dbReference type="InterPro" id="IPR039935">
    <property type="entry name" value="YML079W-like"/>
</dbReference>
<dbReference type="InterPro" id="IPR011051">
    <property type="entry name" value="RmlC_Cupin_sf"/>
</dbReference>